<evidence type="ECO:0000256" key="14">
    <source>
        <dbReference type="HAMAP-Rule" id="MF_01006"/>
    </source>
</evidence>
<comment type="miscellaneous">
    <text evidence="14">Bacitracin is thought to be involved in the inhibition of peptidoglycan synthesis by sequestering undecaprenyl diphosphate, thereby reducing the pool of lipid carrier available.</text>
</comment>
<comment type="caution">
    <text evidence="15">The sequence shown here is derived from an EMBL/GenBank/DDBJ whole genome shotgun (WGS) entry which is preliminary data.</text>
</comment>
<feature type="transmembrane region" description="Helical" evidence="14">
    <location>
        <begin position="40"/>
        <end position="59"/>
    </location>
</feature>
<comment type="catalytic activity">
    <reaction evidence="13 14">
        <text>di-trans,octa-cis-undecaprenyl diphosphate + H2O = di-trans,octa-cis-undecaprenyl phosphate + phosphate + H(+)</text>
        <dbReference type="Rhea" id="RHEA:28094"/>
        <dbReference type="ChEBI" id="CHEBI:15377"/>
        <dbReference type="ChEBI" id="CHEBI:15378"/>
        <dbReference type="ChEBI" id="CHEBI:43474"/>
        <dbReference type="ChEBI" id="CHEBI:58405"/>
        <dbReference type="ChEBI" id="CHEBI:60392"/>
        <dbReference type="EC" id="3.6.1.27"/>
    </reaction>
</comment>
<keyword evidence="9 14" id="KW-0472">Membrane</keyword>
<evidence type="ECO:0000256" key="4">
    <source>
        <dbReference type="ARBA" id="ARBA00021581"/>
    </source>
</evidence>
<organism evidence="15 16">
    <name type="scientific">Allohahella marinimesophila</name>
    <dbReference type="NCBI Taxonomy" id="1054972"/>
    <lineage>
        <taxon>Bacteria</taxon>
        <taxon>Pseudomonadati</taxon>
        <taxon>Pseudomonadota</taxon>
        <taxon>Gammaproteobacteria</taxon>
        <taxon>Oceanospirillales</taxon>
        <taxon>Hahellaceae</taxon>
        <taxon>Allohahella</taxon>
    </lineage>
</organism>
<evidence type="ECO:0000256" key="12">
    <source>
        <dbReference type="ARBA" id="ARBA00032932"/>
    </source>
</evidence>
<keyword evidence="7 14" id="KW-0378">Hydrolase</keyword>
<gene>
    <name evidence="14" type="primary">uppP</name>
    <name evidence="15" type="ORF">GCM10022278_06250</name>
</gene>
<protein>
    <recommendedName>
        <fullName evidence="4 14">Undecaprenyl-diphosphatase</fullName>
        <ecNumber evidence="3 14">3.6.1.27</ecNumber>
    </recommendedName>
    <alternativeName>
        <fullName evidence="12 14">Bacitracin resistance protein</fullName>
    </alternativeName>
    <alternativeName>
        <fullName evidence="11 14">Undecaprenyl pyrophosphate phosphatase</fullName>
    </alternativeName>
</protein>
<feature type="transmembrane region" description="Helical" evidence="14">
    <location>
        <begin position="249"/>
        <end position="265"/>
    </location>
</feature>
<evidence type="ECO:0000256" key="1">
    <source>
        <dbReference type="ARBA" id="ARBA00004651"/>
    </source>
</evidence>
<keyword evidence="6 14" id="KW-0812">Transmembrane</keyword>
<proteinExistence type="inferred from homology"/>
<evidence type="ECO:0000313" key="16">
    <source>
        <dbReference type="Proteomes" id="UP001501337"/>
    </source>
</evidence>
<evidence type="ECO:0000256" key="10">
    <source>
        <dbReference type="ARBA" id="ARBA00023251"/>
    </source>
</evidence>
<feature type="transmembrane region" description="Helical" evidence="14">
    <location>
        <begin position="213"/>
        <end position="237"/>
    </location>
</feature>
<evidence type="ECO:0000256" key="11">
    <source>
        <dbReference type="ARBA" id="ARBA00032707"/>
    </source>
</evidence>
<dbReference type="HAMAP" id="MF_01006">
    <property type="entry name" value="Undec_diphosphatase"/>
    <property type="match status" value="1"/>
</dbReference>
<dbReference type="RefSeq" id="WP_344803171.1">
    <property type="nucleotide sequence ID" value="NZ_BAABBO010000001.1"/>
</dbReference>
<evidence type="ECO:0000256" key="3">
    <source>
        <dbReference type="ARBA" id="ARBA00012374"/>
    </source>
</evidence>
<feature type="transmembrane region" description="Helical" evidence="14">
    <location>
        <begin position="85"/>
        <end position="107"/>
    </location>
</feature>
<evidence type="ECO:0000256" key="5">
    <source>
        <dbReference type="ARBA" id="ARBA00022475"/>
    </source>
</evidence>
<dbReference type="PANTHER" id="PTHR30622:SF4">
    <property type="entry name" value="UNDECAPRENYL-DIPHOSPHATASE"/>
    <property type="match status" value="1"/>
</dbReference>
<evidence type="ECO:0000313" key="15">
    <source>
        <dbReference type="EMBL" id="GAA3949889.1"/>
    </source>
</evidence>
<comment type="similarity">
    <text evidence="2 14">Belongs to the UppP family.</text>
</comment>
<comment type="function">
    <text evidence="14">Catalyzes the dephosphorylation of undecaprenyl diphosphate (UPP). Confers resistance to bacitracin.</text>
</comment>
<dbReference type="Pfam" id="PF02673">
    <property type="entry name" value="BacA"/>
    <property type="match status" value="1"/>
</dbReference>
<evidence type="ECO:0000256" key="9">
    <source>
        <dbReference type="ARBA" id="ARBA00023136"/>
    </source>
</evidence>
<keyword evidence="8 14" id="KW-1133">Transmembrane helix</keyword>
<dbReference type="EC" id="3.6.1.27" evidence="3 14"/>
<evidence type="ECO:0000256" key="7">
    <source>
        <dbReference type="ARBA" id="ARBA00022801"/>
    </source>
</evidence>
<evidence type="ECO:0000256" key="2">
    <source>
        <dbReference type="ARBA" id="ARBA00010621"/>
    </source>
</evidence>
<evidence type="ECO:0000256" key="6">
    <source>
        <dbReference type="ARBA" id="ARBA00022692"/>
    </source>
</evidence>
<keyword evidence="14" id="KW-0573">Peptidoglycan synthesis</keyword>
<keyword evidence="10 14" id="KW-0046">Antibiotic resistance</keyword>
<keyword evidence="14" id="KW-0961">Cell wall biogenesis/degradation</keyword>
<keyword evidence="14" id="KW-0133">Cell shape</keyword>
<reference evidence="16" key="1">
    <citation type="journal article" date="2019" name="Int. J. Syst. Evol. Microbiol.">
        <title>The Global Catalogue of Microorganisms (GCM) 10K type strain sequencing project: providing services to taxonomists for standard genome sequencing and annotation.</title>
        <authorList>
            <consortium name="The Broad Institute Genomics Platform"/>
            <consortium name="The Broad Institute Genome Sequencing Center for Infectious Disease"/>
            <person name="Wu L."/>
            <person name="Ma J."/>
        </authorList>
    </citation>
    <scope>NUCLEOTIDE SEQUENCE [LARGE SCALE GENOMIC DNA]</scope>
    <source>
        <strain evidence="16">JCM 17555</strain>
    </source>
</reference>
<accession>A0ABP7NPM0</accession>
<dbReference type="EMBL" id="BAABBO010000001">
    <property type="protein sequence ID" value="GAA3949889.1"/>
    <property type="molecule type" value="Genomic_DNA"/>
</dbReference>
<dbReference type="NCBIfam" id="TIGR00753">
    <property type="entry name" value="undec_PP_bacA"/>
    <property type="match status" value="1"/>
</dbReference>
<evidence type="ECO:0000256" key="13">
    <source>
        <dbReference type="ARBA" id="ARBA00047594"/>
    </source>
</evidence>
<dbReference type="NCBIfam" id="NF001393">
    <property type="entry name" value="PRK00281.2-4"/>
    <property type="match status" value="1"/>
</dbReference>
<feature type="transmembrane region" description="Helical" evidence="14">
    <location>
        <begin position="113"/>
        <end position="131"/>
    </location>
</feature>
<sequence>MSWLEIIVLALIQGLTEFLPVSSSAHLILPSQVLGWADQGLAFDVAVHIGTLLAVVLYFRQDIISLTQAWCRQVAGKGASEESRLAWAVVIGTVPAVVFGLAFADFIEEDLRSVLVIAVTTIVFGVLLGFADKARGTRTISQLTLKDAVLVGLAQAIALVPGVSRSGITMTAALFLGLDRIAAARFSFLLSIPLILAAGSHQMLELANSGDHVAWLQILVGAAVSFISALACIHLFLKLLQQIGFMPFVWYRMVLGLGLLYLVFLY</sequence>
<keyword evidence="5 14" id="KW-1003">Cell membrane</keyword>
<dbReference type="Proteomes" id="UP001501337">
    <property type="component" value="Unassembled WGS sequence"/>
</dbReference>
<keyword evidence="16" id="KW-1185">Reference proteome</keyword>
<dbReference type="InterPro" id="IPR003824">
    <property type="entry name" value="UppP"/>
</dbReference>
<name>A0ABP7NPM0_9GAMM</name>
<evidence type="ECO:0000256" key="8">
    <source>
        <dbReference type="ARBA" id="ARBA00022989"/>
    </source>
</evidence>
<dbReference type="PANTHER" id="PTHR30622">
    <property type="entry name" value="UNDECAPRENYL-DIPHOSPHATASE"/>
    <property type="match status" value="1"/>
</dbReference>
<feature type="transmembrane region" description="Helical" evidence="14">
    <location>
        <begin position="183"/>
        <end position="201"/>
    </location>
</feature>
<comment type="subcellular location">
    <subcellularLocation>
        <location evidence="1 14">Cell membrane</location>
        <topology evidence="1 14">Multi-pass membrane protein</topology>
    </subcellularLocation>
</comment>